<dbReference type="EMBL" id="BAABAF010000001">
    <property type="protein sequence ID" value="GAA3750798.1"/>
    <property type="molecule type" value="Genomic_DNA"/>
</dbReference>
<dbReference type="Gene3D" id="1.10.3300.10">
    <property type="entry name" value="Jann2411-like domain"/>
    <property type="match status" value="1"/>
</dbReference>
<evidence type="ECO:0000313" key="4">
    <source>
        <dbReference type="Proteomes" id="UP001500540"/>
    </source>
</evidence>
<dbReference type="Proteomes" id="UP001500540">
    <property type="component" value="Unassembled WGS sequence"/>
</dbReference>
<feature type="domain" description="Zinc finger CGNR" evidence="2">
    <location>
        <begin position="133"/>
        <end position="175"/>
    </location>
</feature>
<comment type="caution">
    <text evidence="3">The sequence shown here is derived from an EMBL/GenBank/DDBJ whole genome shotgun (WGS) entry which is preliminary data.</text>
</comment>
<evidence type="ECO:0000256" key="1">
    <source>
        <dbReference type="SAM" id="MobiDB-lite"/>
    </source>
</evidence>
<sequence>MIFAEDTQESLRAAVWLANSAQEPDTLTDQAALAAFLAEFPYTGRIDRDEAELTALRELRPQLRRMLLAPRDAMVEHVNSALAAVSLTPRLVRHDSADWHLHGVADDHPLAERILVETAMALVDVIRTHEGSRISVCADADCAAVALDLSRNRSKRYCSPTCTNRNAVAAYRARRSRATSPDEQRGAMRSPH</sequence>
<organism evidence="3 4">
    <name type="scientific">Microbacterium kribbense</name>
    <dbReference type="NCBI Taxonomy" id="433645"/>
    <lineage>
        <taxon>Bacteria</taxon>
        <taxon>Bacillati</taxon>
        <taxon>Actinomycetota</taxon>
        <taxon>Actinomycetes</taxon>
        <taxon>Micrococcales</taxon>
        <taxon>Microbacteriaceae</taxon>
        <taxon>Microbacterium</taxon>
    </lineage>
</organism>
<dbReference type="RefSeq" id="WP_344779275.1">
    <property type="nucleotide sequence ID" value="NZ_BAABAF010000001.1"/>
</dbReference>
<accession>A0ABP7FZB5</accession>
<dbReference type="InterPro" id="IPR010852">
    <property type="entry name" value="ABATE"/>
</dbReference>
<dbReference type="PANTHER" id="PTHR35525">
    <property type="entry name" value="BLL6575 PROTEIN"/>
    <property type="match status" value="1"/>
</dbReference>
<keyword evidence="4" id="KW-1185">Reference proteome</keyword>
<reference evidence="4" key="1">
    <citation type="journal article" date="2019" name="Int. J. Syst. Evol. Microbiol.">
        <title>The Global Catalogue of Microorganisms (GCM) 10K type strain sequencing project: providing services to taxonomists for standard genome sequencing and annotation.</title>
        <authorList>
            <consortium name="The Broad Institute Genomics Platform"/>
            <consortium name="The Broad Institute Genome Sequencing Center for Infectious Disease"/>
            <person name="Wu L."/>
            <person name="Ma J."/>
        </authorList>
    </citation>
    <scope>NUCLEOTIDE SEQUENCE [LARGE SCALE GENOMIC DNA]</scope>
    <source>
        <strain evidence="4">JCM 16950</strain>
    </source>
</reference>
<dbReference type="InterPro" id="IPR021005">
    <property type="entry name" value="Znf_CGNR"/>
</dbReference>
<dbReference type="Pfam" id="PF07336">
    <property type="entry name" value="ABATE"/>
    <property type="match status" value="1"/>
</dbReference>
<name>A0ABP7FZB5_9MICO</name>
<dbReference type="SUPFAM" id="SSF160904">
    <property type="entry name" value="Jann2411-like"/>
    <property type="match status" value="1"/>
</dbReference>
<protein>
    <submittedName>
        <fullName evidence="3">CGNR zinc finger domain-containing protein</fullName>
    </submittedName>
</protein>
<dbReference type="InterPro" id="IPR023286">
    <property type="entry name" value="ABATE_dom_sf"/>
</dbReference>
<evidence type="ECO:0000259" key="2">
    <source>
        <dbReference type="Pfam" id="PF11706"/>
    </source>
</evidence>
<evidence type="ECO:0000313" key="3">
    <source>
        <dbReference type="EMBL" id="GAA3750798.1"/>
    </source>
</evidence>
<dbReference type="PANTHER" id="PTHR35525:SF3">
    <property type="entry name" value="BLL6575 PROTEIN"/>
    <property type="match status" value="1"/>
</dbReference>
<proteinExistence type="predicted"/>
<gene>
    <name evidence="3" type="ORF">GCM10022240_00080</name>
</gene>
<dbReference type="Pfam" id="PF11706">
    <property type="entry name" value="zf-CGNR"/>
    <property type="match status" value="1"/>
</dbReference>
<feature type="region of interest" description="Disordered" evidence="1">
    <location>
        <begin position="172"/>
        <end position="192"/>
    </location>
</feature>